<evidence type="ECO:0000256" key="1">
    <source>
        <dbReference type="SAM" id="Phobius"/>
    </source>
</evidence>
<feature type="transmembrane region" description="Helical" evidence="1">
    <location>
        <begin position="56"/>
        <end position="72"/>
    </location>
</feature>
<evidence type="ECO:0000313" key="3">
    <source>
        <dbReference type="Proteomes" id="UP001222325"/>
    </source>
</evidence>
<proteinExistence type="predicted"/>
<feature type="transmembrane region" description="Helical" evidence="1">
    <location>
        <begin position="30"/>
        <end position="50"/>
    </location>
</feature>
<name>A0AAD6XQJ1_9AGAR</name>
<organism evidence="2 3">
    <name type="scientific">Mycena belliarum</name>
    <dbReference type="NCBI Taxonomy" id="1033014"/>
    <lineage>
        <taxon>Eukaryota</taxon>
        <taxon>Fungi</taxon>
        <taxon>Dikarya</taxon>
        <taxon>Basidiomycota</taxon>
        <taxon>Agaricomycotina</taxon>
        <taxon>Agaricomycetes</taxon>
        <taxon>Agaricomycetidae</taxon>
        <taxon>Agaricales</taxon>
        <taxon>Marasmiineae</taxon>
        <taxon>Mycenaceae</taxon>
        <taxon>Mycena</taxon>
    </lineage>
</organism>
<keyword evidence="3" id="KW-1185">Reference proteome</keyword>
<dbReference type="EMBL" id="JARJCN010000019">
    <property type="protein sequence ID" value="KAJ7092055.1"/>
    <property type="molecule type" value="Genomic_DNA"/>
</dbReference>
<protein>
    <submittedName>
        <fullName evidence="2">Uncharacterized protein</fullName>
    </submittedName>
</protein>
<keyword evidence="1" id="KW-0812">Transmembrane</keyword>
<keyword evidence="1" id="KW-1133">Transmembrane helix</keyword>
<gene>
    <name evidence="2" type="ORF">B0H15DRAFT_835295</name>
</gene>
<accession>A0AAD6XQJ1</accession>
<evidence type="ECO:0000313" key="2">
    <source>
        <dbReference type="EMBL" id="KAJ7092055.1"/>
    </source>
</evidence>
<dbReference type="AlphaFoldDB" id="A0AAD6XQJ1"/>
<comment type="caution">
    <text evidence="2">The sequence shown here is derived from an EMBL/GenBank/DDBJ whole genome shotgun (WGS) entry which is preliminary data.</text>
</comment>
<keyword evidence="1" id="KW-0472">Membrane</keyword>
<reference evidence="2" key="1">
    <citation type="submission" date="2023-03" db="EMBL/GenBank/DDBJ databases">
        <title>Massive genome expansion in bonnet fungi (Mycena s.s.) driven by repeated elements and novel gene families across ecological guilds.</title>
        <authorList>
            <consortium name="Lawrence Berkeley National Laboratory"/>
            <person name="Harder C.B."/>
            <person name="Miyauchi S."/>
            <person name="Viragh M."/>
            <person name="Kuo A."/>
            <person name="Thoen E."/>
            <person name="Andreopoulos B."/>
            <person name="Lu D."/>
            <person name="Skrede I."/>
            <person name="Drula E."/>
            <person name="Henrissat B."/>
            <person name="Morin E."/>
            <person name="Kohler A."/>
            <person name="Barry K."/>
            <person name="LaButti K."/>
            <person name="Morin E."/>
            <person name="Salamov A."/>
            <person name="Lipzen A."/>
            <person name="Mereny Z."/>
            <person name="Hegedus B."/>
            <person name="Baldrian P."/>
            <person name="Stursova M."/>
            <person name="Weitz H."/>
            <person name="Taylor A."/>
            <person name="Grigoriev I.V."/>
            <person name="Nagy L.G."/>
            <person name="Martin F."/>
            <person name="Kauserud H."/>
        </authorList>
    </citation>
    <scope>NUCLEOTIDE SEQUENCE</scope>
    <source>
        <strain evidence="2">CBHHK173m</strain>
    </source>
</reference>
<sequence length="101" mass="10958">MCAPISWITKNPVGEGLEPLFLVADHKSSYALLLFLALNVSTTIGTFVVITLAMPPAAFGLPVLGLVSFFSLRHCSLRAKYNDDINVVVVDHHNNVLDHGI</sequence>
<dbReference type="Proteomes" id="UP001222325">
    <property type="component" value="Unassembled WGS sequence"/>
</dbReference>